<evidence type="ECO:0000313" key="2">
    <source>
        <dbReference type="EMBL" id="KAF7728943.1"/>
    </source>
</evidence>
<sequence>MQESKKRKSREEVDLNDNWPTPMKLDCEDTSEHMKPNNVPDEIITCVGTGYDVVTMSATVSTPPPRFYFRITLYNRYQTLINHDEETPAELDEAGQQWLKFPKRFKIATRELDWTDRSVVVRRSTEE</sequence>
<comment type="caution">
    <text evidence="2">The sequence shown here is derived from an EMBL/GenBank/DDBJ whole genome shotgun (WGS) entry which is preliminary data.</text>
</comment>
<dbReference type="Proteomes" id="UP000605846">
    <property type="component" value="Unassembled WGS sequence"/>
</dbReference>
<dbReference type="AlphaFoldDB" id="A0A8H7EUT4"/>
<protein>
    <submittedName>
        <fullName evidence="2">Uncharacterized protein</fullName>
    </submittedName>
</protein>
<gene>
    <name evidence="2" type="ORF">EC973_005338</name>
</gene>
<organism evidence="2 3">
    <name type="scientific">Apophysomyces ossiformis</name>
    <dbReference type="NCBI Taxonomy" id="679940"/>
    <lineage>
        <taxon>Eukaryota</taxon>
        <taxon>Fungi</taxon>
        <taxon>Fungi incertae sedis</taxon>
        <taxon>Mucoromycota</taxon>
        <taxon>Mucoromycotina</taxon>
        <taxon>Mucoromycetes</taxon>
        <taxon>Mucorales</taxon>
        <taxon>Mucorineae</taxon>
        <taxon>Mucoraceae</taxon>
        <taxon>Apophysomyces</taxon>
    </lineage>
</organism>
<reference evidence="2" key="1">
    <citation type="submission" date="2020-01" db="EMBL/GenBank/DDBJ databases">
        <title>Genome Sequencing of Three Apophysomyces-Like Fungal Strains Confirms a Novel Fungal Genus in the Mucoromycota with divergent Burkholderia-like Endosymbiotic Bacteria.</title>
        <authorList>
            <person name="Stajich J.E."/>
            <person name="Macias A.M."/>
            <person name="Carter-House D."/>
            <person name="Lovett B."/>
            <person name="Kasson L.R."/>
            <person name="Berry K."/>
            <person name="Grigoriev I."/>
            <person name="Chang Y."/>
            <person name="Spatafora J."/>
            <person name="Kasson M.T."/>
        </authorList>
    </citation>
    <scope>NUCLEOTIDE SEQUENCE</scope>
    <source>
        <strain evidence="2">NRRL A-21654</strain>
    </source>
</reference>
<evidence type="ECO:0000313" key="3">
    <source>
        <dbReference type="Proteomes" id="UP000605846"/>
    </source>
</evidence>
<accession>A0A8H7EUT4</accession>
<proteinExistence type="predicted"/>
<name>A0A8H7EUT4_9FUNG</name>
<evidence type="ECO:0000256" key="1">
    <source>
        <dbReference type="SAM" id="MobiDB-lite"/>
    </source>
</evidence>
<dbReference type="OrthoDB" id="2211878at2759"/>
<feature type="region of interest" description="Disordered" evidence="1">
    <location>
        <begin position="1"/>
        <end position="23"/>
    </location>
</feature>
<keyword evidence="3" id="KW-1185">Reference proteome</keyword>
<dbReference type="EMBL" id="JABAYA010000030">
    <property type="protein sequence ID" value="KAF7728943.1"/>
    <property type="molecule type" value="Genomic_DNA"/>
</dbReference>